<dbReference type="EMBL" id="JAGEMK010000009">
    <property type="protein sequence ID" value="MBO1753046.1"/>
    <property type="molecule type" value="Genomic_DNA"/>
</dbReference>
<organism evidence="3 4">
    <name type="scientific">Actinotalea soli</name>
    <dbReference type="NCBI Taxonomy" id="2819234"/>
    <lineage>
        <taxon>Bacteria</taxon>
        <taxon>Bacillati</taxon>
        <taxon>Actinomycetota</taxon>
        <taxon>Actinomycetes</taxon>
        <taxon>Micrococcales</taxon>
        <taxon>Cellulomonadaceae</taxon>
        <taxon>Actinotalea</taxon>
    </lineage>
</organism>
<keyword evidence="2" id="KW-0472">Membrane</keyword>
<proteinExistence type="predicted"/>
<evidence type="ECO:0000256" key="2">
    <source>
        <dbReference type="SAM" id="Phobius"/>
    </source>
</evidence>
<feature type="region of interest" description="Disordered" evidence="1">
    <location>
        <begin position="394"/>
        <end position="417"/>
    </location>
</feature>
<evidence type="ECO:0000313" key="4">
    <source>
        <dbReference type="Proteomes" id="UP000664209"/>
    </source>
</evidence>
<dbReference type="RefSeq" id="WP_208056724.1">
    <property type="nucleotide sequence ID" value="NZ_JAGEMK010000009.1"/>
</dbReference>
<evidence type="ECO:0000313" key="3">
    <source>
        <dbReference type="EMBL" id="MBO1753046.1"/>
    </source>
</evidence>
<evidence type="ECO:0000256" key="1">
    <source>
        <dbReference type="SAM" id="MobiDB-lite"/>
    </source>
</evidence>
<feature type="compositionally biased region" description="Polar residues" evidence="1">
    <location>
        <begin position="402"/>
        <end position="417"/>
    </location>
</feature>
<keyword evidence="2" id="KW-1133">Transmembrane helix</keyword>
<feature type="transmembrane region" description="Helical" evidence="2">
    <location>
        <begin position="46"/>
        <end position="66"/>
    </location>
</feature>
<name>A0A939LR94_9CELL</name>
<dbReference type="AlphaFoldDB" id="A0A939LR94"/>
<comment type="caution">
    <text evidence="3">The sequence shown here is derived from an EMBL/GenBank/DDBJ whole genome shotgun (WGS) entry which is preliminary data.</text>
</comment>
<gene>
    <name evidence="3" type="ORF">J4G33_14635</name>
</gene>
<reference evidence="3" key="1">
    <citation type="submission" date="2021-03" db="EMBL/GenBank/DDBJ databases">
        <title>Actinotalea soli sp. nov., isolated from soil.</title>
        <authorList>
            <person name="Ping W."/>
            <person name="Zhang J."/>
        </authorList>
    </citation>
    <scope>NUCLEOTIDE SEQUENCE</scope>
    <source>
        <strain evidence="3">BY-33</strain>
    </source>
</reference>
<keyword evidence="2" id="KW-0812">Transmembrane</keyword>
<sequence>MKIDLEQALNDMARSVQDDAAADRMHGRVRQMVTIVRRRRAARHTAVGMVGVGAAAALAFGGLQLADVAVDEPVPPAAPSERIERFACGAEVRTTGISVTAPDSLDHEPTVMAGGSLQVDFDVEASDTFQTVGTPTYTVALVQDDLVVSDPVRIEGRAPTADAPTLSANLSVTACGTAAALPRGGYQVVVFESVEVGEQPTVHERLRDVSLLNVYGEAVPTPDPDEDAAGDENFSEEETAALITLNELVSYGNEDPTATFPQCGTTTDSLDDGMPPLALEMDLDLSEADAEGAFTGTVMLRTTEGRRVTGTANASGASLVLLRDGVVVGHEWLDPWDLVEFDLQDGEAQELPLLGARTLCGTGGTAQPPALRLPPGEYEAMAWLEVTVEEVAYPGQDPETVAGSSPAWSSPQDIELR</sequence>
<accession>A0A939LR94</accession>
<protein>
    <submittedName>
        <fullName evidence="3">Uncharacterized protein</fullName>
    </submittedName>
</protein>
<dbReference type="Proteomes" id="UP000664209">
    <property type="component" value="Unassembled WGS sequence"/>
</dbReference>
<keyword evidence="4" id="KW-1185">Reference proteome</keyword>